<keyword evidence="6" id="KW-0489">Methyltransferase</keyword>
<gene>
    <name evidence="12" type="ORF">Vau01_051770</name>
</gene>
<comment type="subcellular location">
    <subcellularLocation>
        <location evidence="1">Cytoplasm</location>
    </subcellularLocation>
</comment>
<protein>
    <recommendedName>
        <fullName evidence="4">Protein-L-isoaspartate O-methyltransferase</fullName>
        <ecNumber evidence="3">2.1.1.77</ecNumber>
    </recommendedName>
    <alternativeName>
        <fullName evidence="11">L-isoaspartyl protein carboxyl methyltransferase</fullName>
    </alternativeName>
    <alternativeName>
        <fullName evidence="9">Protein L-isoaspartyl methyltransferase</fullName>
    </alternativeName>
    <alternativeName>
        <fullName evidence="10">Protein-beta-aspartate methyltransferase</fullName>
    </alternativeName>
</protein>
<evidence type="ECO:0000256" key="2">
    <source>
        <dbReference type="ARBA" id="ARBA00005369"/>
    </source>
</evidence>
<dbReference type="Proteomes" id="UP000612585">
    <property type="component" value="Unassembled WGS sequence"/>
</dbReference>
<evidence type="ECO:0000313" key="12">
    <source>
        <dbReference type="EMBL" id="GIJ57661.1"/>
    </source>
</evidence>
<dbReference type="GO" id="GO:0005737">
    <property type="term" value="C:cytoplasm"/>
    <property type="evidence" value="ECO:0007669"/>
    <property type="project" value="UniProtKB-SubCell"/>
</dbReference>
<sequence>MTPPSVGMFEIPRTLGRHTIRRTGETVSFPNVYSADNPVPLRRAIVGSVTDDRLHRYATNVTADVRDPAVVDAFARVPREHFVHAVVDEDGRPVPVTLEQVYSDEALVTRVHDGRPSSSSSQPSLMAQMLAELRLRPGHRVLEVGTGTGYNAALIATITGAPVVTVDVQPDVIAEATAALARVGVSTVTALLADGYLGAPGYGPFDRIVATVGVGGVPPSWLEQLAPDGLILAPIEHGGIQPCVSATVSPDGLAGRGALRSGFMLAAGALHPRATPPATITMPEPSVTVPVPPVATRHYYELWFALAAWDARVERRYAEGLVEGVWPGPATACTVVDPADGSVVVALDALYPVGATPELVDHVRSLVGRWHAAGGPAVSDWRCDFTFGDGLWLPTGWRTEAPGRAPTP</sequence>
<organism evidence="12 13">
    <name type="scientific">Virgisporangium aurantiacum</name>
    <dbReference type="NCBI Taxonomy" id="175570"/>
    <lineage>
        <taxon>Bacteria</taxon>
        <taxon>Bacillati</taxon>
        <taxon>Actinomycetota</taxon>
        <taxon>Actinomycetes</taxon>
        <taxon>Micromonosporales</taxon>
        <taxon>Micromonosporaceae</taxon>
        <taxon>Virgisporangium</taxon>
    </lineage>
</organism>
<evidence type="ECO:0000256" key="3">
    <source>
        <dbReference type="ARBA" id="ARBA00011890"/>
    </source>
</evidence>
<reference evidence="12" key="1">
    <citation type="submission" date="2021-01" db="EMBL/GenBank/DDBJ databases">
        <title>Whole genome shotgun sequence of Virgisporangium aurantiacum NBRC 16421.</title>
        <authorList>
            <person name="Komaki H."/>
            <person name="Tamura T."/>
        </authorList>
    </citation>
    <scope>NUCLEOTIDE SEQUENCE</scope>
    <source>
        <strain evidence="12">NBRC 16421</strain>
    </source>
</reference>
<dbReference type="GO" id="GO:0004719">
    <property type="term" value="F:protein-L-isoaspartate (D-aspartate) O-methyltransferase activity"/>
    <property type="evidence" value="ECO:0007669"/>
    <property type="project" value="UniProtKB-EC"/>
</dbReference>
<evidence type="ECO:0000256" key="9">
    <source>
        <dbReference type="ARBA" id="ARBA00030757"/>
    </source>
</evidence>
<proteinExistence type="inferred from homology"/>
<evidence type="ECO:0000256" key="1">
    <source>
        <dbReference type="ARBA" id="ARBA00004496"/>
    </source>
</evidence>
<keyword evidence="8" id="KW-0949">S-adenosyl-L-methionine</keyword>
<evidence type="ECO:0000256" key="6">
    <source>
        <dbReference type="ARBA" id="ARBA00022603"/>
    </source>
</evidence>
<dbReference type="GO" id="GO:0032259">
    <property type="term" value="P:methylation"/>
    <property type="evidence" value="ECO:0007669"/>
    <property type="project" value="UniProtKB-KW"/>
</dbReference>
<name>A0A8J3Z559_9ACTN</name>
<dbReference type="AlphaFoldDB" id="A0A8J3Z559"/>
<dbReference type="Gene3D" id="3.40.50.150">
    <property type="entry name" value="Vaccinia Virus protein VP39"/>
    <property type="match status" value="1"/>
</dbReference>
<evidence type="ECO:0000256" key="7">
    <source>
        <dbReference type="ARBA" id="ARBA00022679"/>
    </source>
</evidence>
<keyword evidence="13" id="KW-1185">Reference proteome</keyword>
<dbReference type="PANTHER" id="PTHR11579">
    <property type="entry name" value="PROTEIN-L-ISOASPARTATE O-METHYLTRANSFERASE"/>
    <property type="match status" value="1"/>
</dbReference>
<dbReference type="Pfam" id="PF01135">
    <property type="entry name" value="PCMT"/>
    <property type="match status" value="1"/>
</dbReference>
<accession>A0A8J3Z559</accession>
<keyword evidence="5" id="KW-0963">Cytoplasm</keyword>
<evidence type="ECO:0000256" key="4">
    <source>
        <dbReference type="ARBA" id="ARBA00013346"/>
    </source>
</evidence>
<dbReference type="CDD" id="cd02440">
    <property type="entry name" value="AdoMet_MTases"/>
    <property type="match status" value="1"/>
</dbReference>
<dbReference type="EC" id="2.1.1.77" evidence="3"/>
<evidence type="ECO:0000256" key="10">
    <source>
        <dbReference type="ARBA" id="ARBA00031323"/>
    </source>
</evidence>
<dbReference type="PANTHER" id="PTHR11579:SF0">
    <property type="entry name" value="PROTEIN-L-ISOASPARTATE(D-ASPARTATE) O-METHYLTRANSFERASE"/>
    <property type="match status" value="1"/>
</dbReference>
<dbReference type="InterPro" id="IPR000682">
    <property type="entry name" value="PCMT"/>
</dbReference>
<dbReference type="EMBL" id="BOPG01000033">
    <property type="protein sequence ID" value="GIJ57661.1"/>
    <property type="molecule type" value="Genomic_DNA"/>
</dbReference>
<evidence type="ECO:0000256" key="5">
    <source>
        <dbReference type="ARBA" id="ARBA00022490"/>
    </source>
</evidence>
<evidence type="ECO:0000256" key="11">
    <source>
        <dbReference type="ARBA" id="ARBA00031350"/>
    </source>
</evidence>
<comment type="caution">
    <text evidence="12">The sequence shown here is derived from an EMBL/GenBank/DDBJ whole genome shotgun (WGS) entry which is preliminary data.</text>
</comment>
<dbReference type="SUPFAM" id="SSF53335">
    <property type="entry name" value="S-adenosyl-L-methionine-dependent methyltransferases"/>
    <property type="match status" value="1"/>
</dbReference>
<evidence type="ECO:0000313" key="13">
    <source>
        <dbReference type="Proteomes" id="UP000612585"/>
    </source>
</evidence>
<comment type="similarity">
    <text evidence="2">Belongs to the methyltransferase superfamily. L-isoaspartyl/D-aspartyl protein methyltransferase family.</text>
</comment>
<keyword evidence="7" id="KW-0808">Transferase</keyword>
<dbReference type="InterPro" id="IPR029063">
    <property type="entry name" value="SAM-dependent_MTases_sf"/>
</dbReference>
<evidence type="ECO:0000256" key="8">
    <source>
        <dbReference type="ARBA" id="ARBA00022691"/>
    </source>
</evidence>